<keyword evidence="1" id="KW-0472">Membrane</keyword>
<dbReference type="EMBL" id="CAKLPZ010000001">
    <property type="protein sequence ID" value="CAH1000203.1"/>
    <property type="molecule type" value="Genomic_DNA"/>
</dbReference>
<evidence type="ECO:0000313" key="3">
    <source>
        <dbReference type="EMBL" id="CAH1000203.1"/>
    </source>
</evidence>
<dbReference type="InterPro" id="IPR006860">
    <property type="entry name" value="FecR"/>
</dbReference>
<gene>
    <name evidence="3" type="ORF">LEM8419_01351</name>
</gene>
<sequence length="294" mass="32203">MSLNNDDIDRLVIGYREEFTPDVEQGLHRLRRSLREGGTVVRPIQSAPKSTSRRTFLGIAAAVALLVGCLSIFYFNQDNRTYLSNPDRAFAMFDLPDGSQLTLQQGATVSYDADTYNTATRDLTLAGQAYFEVQPDAARPFLVQHAAGVLRVTGTAFNLRTESDLLEVEVSEGAVILEQNGKRMQVAARECGLLAPGQPMVHKPAPNLNHHAWRTGELKFDHTPIDEVLSYFYDNWSIECTWAEGAACDYTVSGKYQSGDAGAVLSDIAKLGGATLTPMDDSGKRYTLSGPCTE</sequence>
<dbReference type="PANTHER" id="PTHR30273:SF2">
    <property type="entry name" value="PROTEIN FECR"/>
    <property type="match status" value="1"/>
</dbReference>
<dbReference type="PANTHER" id="PTHR30273">
    <property type="entry name" value="PERIPLASMIC SIGNAL SENSOR AND SIGMA FACTOR ACTIVATOR FECR-RELATED"/>
    <property type="match status" value="1"/>
</dbReference>
<feature type="domain" description="FecR protein" evidence="2">
    <location>
        <begin position="91"/>
        <end position="175"/>
    </location>
</feature>
<feature type="transmembrane region" description="Helical" evidence="1">
    <location>
        <begin position="56"/>
        <end position="75"/>
    </location>
</feature>
<dbReference type="Proteomes" id="UP000837803">
    <property type="component" value="Unassembled WGS sequence"/>
</dbReference>
<evidence type="ECO:0000259" key="2">
    <source>
        <dbReference type="Pfam" id="PF04773"/>
    </source>
</evidence>
<dbReference type="RefSeq" id="WP_238750257.1">
    <property type="nucleotide sequence ID" value="NZ_CAKLPZ010000001.1"/>
</dbReference>
<dbReference type="InterPro" id="IPR012373">
    <property type="entry name" value="Ferrdict_sens_TM"/>
</dbReference>
<keyword evidence="1" id="KW-0812">Transmembrane</keyword>
<keyword evidence="1" id="KW-1133">Transmembrane helix</keyword>
<evidence type="ECO:0000256" key="1">
    <source>
        <dbReference type="SAM" id="Phobius"/>
    </source>
</evidence>
<evidence type="ECO:0000313" key="4">
    <source>
        <dbReference type="Proteomes" id="UP000837803"/>
    </source>
</evidence>
<dbReference type="Pfam" id="PF04773">
    <property type="entry name" value="FecR"/>
    <property type="match status" value="1"/>
</dbReference>
<name>A0ABM9B095_9BACT</name>
<comment type="caution">
    <text evidence="3">The sequence shown here is derived from an EMBL/GenBank/DDBJ whole genome shotgun (WGS) entry which is preliminary data.</text>
</comment>
<protein>
    <recommendedName>
        <fullName evidence="2">FecR protein domain-containing protein</fullName>
    </recommendedName>
</protein>
<accession>A0ABM9B095</accession>
<dbReference type="Gene3D" id="2.60.120.1440">
    <property type="match status" value="1"/>
</dbReference>
<keyword evidence="4" id="KW-1185">Reference proteome</keyword>
<organism evidence="3 4">
    <name type="scientific">Neolewinella maritima</name>
    <dbReference type="NCBI Taxonomy" id="1383882"/>
    <lineage>
        <taxon>Bacteria</taxon>
        <taxon>Pseudomonadati</taxon>
        <taxon>Bacteroidota</taxon>
        <taxon>Saprospiria</taxon>
        <taxon>Saprospirales</taxon>
        <taxon>Lewinellaceae</taxon>
        <taxon>Neolewinella</taxon>
    </lineage>
</organism>
<reference evidence="3" key="1">
    <citation type="submission" date="2021-12" db="EMBL/GenBank/DDBJ databases">
        <authorList>
            <person name="Rodrigo-Torres L."/>
            <person name="Arahal R. D."/>
            <person name="Lucena T."/>
        </authorList>
    </citation>
    <scope>NUCLEOTIDE SEQUENCE</scope>
    <source>
        <strain evidence="3">CECT 8419</strain>
    </source>
</reference>
<proteinExistence type="predicted"/>